<dbReference type="RefSeq" id="WP_184091286.1">
    <property type="nucleotide sequence ID" value="NZ_AP023367.1"/>
</dbReference>
<feature type="domain" description="Putative amidase" evidence="1">
    <location>
        <begin position="244"/>
        <end position="372"/>
    </location>
</feature>
<evidence type="ECO:0000313" key="2">
    <source>
        <dbReference type="EMBL" id="BCJ94207.1"/>
    </source>
</evidence>
<dbReference type="InterPro" id="IPR024301">
    <property type="entry name" value="Amidase_6"/>
</dbReference>
<dbReference type="Proteomes" id="UP000515561">
    <property type="component" value="Chromosome"/>
</dbReference>
<proteinExistence type="predicted"/>
<gene>
    <name evidence="2" type="ORF">acsn021_17760</name>
</gene>
<dbReference type="KEGG" id="acel:acsn021_17760"/>
<protein>
    <recommendedName>
        <fullName evidence="1">Putative amidase domain-containing protein</fullName>
    </recommendedName>
</protein>
<dbReference type="Pfam" id="PF12671">
    <property type="entry name" value="Amidase_6"/>
    <property type="match status" value="1"/>
</dbReference>
<sequence length="400" mass="44461">MRIKKERGINMKNKIVSVALVLMMLVGLSGKVFAKEVGATLLVPQSISLQDIVNSSTCLTDGQAQVIFDKLKERILNEYSESYNLTNFKGEFSNERTEDGSVIVDVNIYTDMTLTRHPSDSPFVKGMFEALSQVESASEKQFLDHKIDEYVKEVETLYYNKADASVFTYAIALNVNNNLLDKQEPNMEVDYDLYYRTDAEEVVLEPVIDELKVEASLVAEKNGREYVTTLQSALLKNTIQAGFYDRIAARDYAIAHATDTPEFSASNGQGSDCANFVSKALNAGGIPIDRSGGWYPSSNGKTATCGVNWMRTGYYNNGGVVPYMTGKNYFYRETALNTIFAGSIMYWTNTSHVALVTYGDGSVIKYSQHSNVKLSSSSAVNVVYKSESAYFYKPQSSIMK</sequence>
<keyword evidence="3" id="KW-1185">Reference proteome</keyword>
<evidence type="ECO:0000259" key="1">
    <source>
        <dbReference type="Pfam" id="PF12671"/>
    </source>
</evidence>
<organism evidence="2 3">
    <name type="scientific">Anaerocolumna cellulosilytica</name>
    <dbReference type="NCBI Taxonomy" id="433286"/>
    <lineage>
        <taxon>Bacteria</taxon>
        <taxon>Bacillati</taxon>
        <taxon>Bacillota</taxon>
        <taxon>Clostridia</taxon>
        <taxon>Lachnospirales</taxon>
        <taxon>Lachnospiraceae</taxon>
        <taxon>Anaerocolumna</taxon>
    </lineage>
</organism>
<evidence type="ECO:0000313" key="3">
    <source>
        <dbReference type="Proteomes" id="UP000515561"/>
    </source>
</evidence>
<accession>A0A6S6R2A0</accession>
<dbReference type="AlphaFoldDB" id="A0A6S6R2A0"/>
<name>A0A6S6R2A0_9FIRM</name>
<dbReference type="EMBL" id="AP023367">
    <property type="protein sequence ID" value="BCJ94207.1"/>
    <property type="molecule type" value="Genomic_DNA"/>
</dbReference>
<dbReference type="Gene3D" id="3.90.1720.10">
    <property type="entry name" value="endopeptidase domain like (from Nostoc punctiforme)"/>
    <property type="match status" value="1"/>
</dbReference>
<reference evidence="2 3" key="1">
    <citation type="journal article" date="2016" name="Int. J. Syst. Evol. Microbiol.">
        <title>Descriptions of Anaerotaenia torta gen. nov., sp. nov. and Anaerocolumna cellulosilytica gen. nov., sp. nov. isolated from a methanogenic reactor of cattle waste.</title>
        <authorList>
            <person name="Uek A."/>
            <person name="Ohtaki Y."/>
            <person name="Kaku N."/>
            <person name="Ueki K."/>
        </authorList>
    </citation>
    <scope>NUCLEOTIDE SEQUENCE [LARGE SCALE GENOMIC DNA]</scope>
    <source>
        <strain evidence="2 3">SN021</strain>
    </source>
</reference>